<dbReference type="InterPro" id="IPR027417">
    <property type="entry name" value="P-loop_NTPase"/>
</dbReference>
<evidence type="ECO:0000313" key="3">
    <source>
        <dbReference type="Proteomes" id="UP000199397"/>
    </source>
</evidence>
<dbReference type="SUPFAM" id="SSF56112">
    <property type="entry name" value="Protein kinase-like (PK-like)"/>
    <property type="match status" value="1"/>
</dbReference>
<dbReference type="Pfam" id="PF13671">
    <property type="entry name" value="AAA_33"/>
    <property type="match status" value="1"/>
</dbReference>
<dbReference type="Gene3D" id="3.90.1200.10">
    <property type="match status" value="1"/>
</dbReference>
<dbReference type="Pfam" id="PF01636">
    <property type="entry name" value="APH"/>
    <property type="match status" value="1"/>
</dbReference>
<proteinExistence type="predicted"/>
<dbReference type="Proteomes" id="UP000199397">
    <property type="component" value="Unassembled WGS sequence"/>
</dbReference>
<feature type="domain" description="Aminoglycoside phosphotransferase" evidence="1">
    <location>
        <begin position="67"/>
        <end position="291"/>
    </location>
</feature>
<dbReference type="OrthoDB" id="9810277at2"/>
<dbReference type="STRING" id="525918.SAMN05660964_02127"/>
<name>A0A1H4D215_9GAMM</name>
<gene>
    <name evidence="2" type="ORF">SAMN05660964_02127</name>
</gene>
<protein>
    <recommendedName>
        <fullName evidence="1">Aminoglycoside phosphotransferase domain-containing protein</fullName>
    </recommendedName>
</protein>
<dbReference type="Gene3D" id="3.40.50.300">
    <property type="entry name" value="P-loop containing nucleotide triphosphate hydrolases"/>
    <property type="match status" value="1"/>
</dbReference>
<dbReference type="PANTHER" id="PTHR43883:SF1">
    <property type="entry name" value="GLUCONOKINASE"/>
    <property type="match status" value="1"/>
</dbReference>
<reference evidence="2 3" key="1">
    <citation type="submission" date="2016-10" db="EMBL/GenBank/DDBJ databases">
        <authorList>
            <person name="de Groot N.N."/>
        </authorList>
    </citation>
    <scope>NUCLEOTIDE SEQUENCE [LARGE SCALE GENOMIC DNA]</scope>
    <source>
        <strain evidence="2 3">DSM 21228</strain>
    </source>
</reference>
<dbReference type="SUPFAM" id="SSF52540">
    <property type="entry name" value="P-loop containing nucleoside triphosphate hydrolases"/>
    <property type="match status" value="1"/>
</dbReference>
<dbReference type="AlphaFoldDB" id="A0A1H4D215"/>
<organism evidence="2 3">
    <name type="scientific">Thiothrix caldifontis</name>
    <dbReference type="NCBI Taxonomy" id="525918"/>
    <lineage>
        <taxon>Bacteria</taxon>
        <taxon>Pseudomonadati</taxon>
        <taxon>Pseudomonadota</taxon>
        <taxon>Gammaproteobacteria</taxon>
        <taxon>Thiotrichales</taxon>
        <taxon>Thiotrichaceae</taxon>
        <taxon>Thiothrix</taxon>
    </lineage>
</organism>
<dbReference type="PANTHER" id="PTHR43883">
    <property type="entry name" value="SLR0207 PROTEIN"/>
    <property type="match status" value="1"/>
</dbReference>
<sequence length="533" mass="59822">MSSHTSDTLWAAMRNPAFYPHTTHNIQVIHTHISTIFLTGEFAYKIKKPVNFGFLDFTQLAARQHFCEEEIRLNRRLAPQLYLEVVPIVQIGNTYQLGSATLNAGGTVVEYAVKMRQFDPTQQLDRLLSAGLLAVEQVDNIATRLAQFHQQAEVAPAESPWGKPANILTPMQQNFTLLRQQLSDPALLRCLSLLEDWTQQEYSRCHAHLSQRQQKGHIRACHGDLHLGNIALIDGEITFFDGIEFSEALRWIDTASDCAFLLMDLEDKGKPAWAHRLLNIWLTETGDYAALSILRFYKVYRAMVRAKVHALRLTQVEDTAARADCLQHCVNYLNLAASYTQASHPALLITHGLSGSGKSWGCRPLVEQLGYIQLRSDVERKRLAAMQATEHSSAGLNQGLYSDDMSIRTYEHLAELATLALQSGYSVVIDATFLSIEQRQRFRTLAAQQHVAFLILHFSGTPAQLAANITRRQQAGNDASDADIAVLQQQLTHYKPLQDNEPYVTVRFSESLPLARIQALLDCSEKHGVENAP</sequence>
<accession>A0A1H4D215</accession>
<dbReference type="RefSeq" id="WP_093068474.1">
    <property type="nucleotide sequence ID" value="NZ_FNQP01000011.1"/>
</dbReference>
<evidence type="ECO:0000259" key="1">
    <source>
        <dbReference type="Pfam" id="PF01636"/>
    </source>
</evidence>
<evidence type="ECO:0000313" key="2">
    <source>
        <dbReference type="EMBL" id="SEA66795.1"/>
    </source>
</evidence>
<keyword evidence="3" id="KW-1185">Reference proteome</keyword>
<dbReference type="InterPro" id="IPR002575">
    <property type="entry name" value="Aminoglycoside_PTrfase"/>
</dbReference>
<dbReference type="InterPro" id="IPR052732">
    <property type="entry name" value="Cell-binding_unc_protein"/>
</dbReference>
<dbReference type="EMBL" id="FNQP01000011">
    <property type="protein sequence ID" value="SEA66795.1"/>
    <property type="molecule type" value="Genomic_DNA"/>
</dbReference>
<dbReference type="InterPro" id="IPR011009">
    <property type="entry name" value="Kinase-like_dom_sf"/>
</dbReference>